<evidence type="ECO:0000256" key="2">
    <source>
        <dbReference type="ARBA" id="ARBA00004688"/>
    </source>
</evidence>
<dbReference type="NCBIfam" id="NF009395">
    <property type="entry name" value="PRK12755.1"/>
    <property type="match status" value="1"/>
</dbReference>
<dbReference type="Pfam" id="PF00793">
    <property type="entry name" value="DAHP_synth_1"/>
    <property type="match status" value="1"/>
</dbReference>
<dbReference type="EMBL" id="VTPX01000002">
    <property type="protein sequence ID" value="KAA0019901.1"/>
    <property type="molecule type" value="Genomic_DNA"/>
</dbReference>
<comment type="similarity">
    <text evidence="3 8">Belongs to the class-I DAHP synthase family.</text>
</comment>
<evidence type="ECO:0000313" key="12">
    <source>
        <dbReference type="Proteomes" id="UP000466024"/>
    </source>
</evidence>
<protein>
    <recommendedName>
        <fullName evidence="8">Phospho-2-dehydro-3-deoxyheptonate aldolase</fullName>
        <ecNumber evidence="8">2.5.1.54</ecNumber>
    </recommendedName>
</protein>
<dbReference type="AlphaFoldDB" id="A0A640WHN0"/>
<evidence type="ECO:0000256" key="6">
    <source>
        <dbReference type="ARBA" id="ARBA00023141"/>
    </source>
</evidence>
<dbReference type="PIRSF" id="PIRSF001361">
    <property type="entry name" value="DAHP_synthase"/>
    <property type="match status" value="1"/>
</dbReference>
<comment type="pathway">
    <text evidence="2 8">Metabolic intermediate biosynthesis; chorismate biosynthesis; chorismate from D-erythrose 4-phosphate and phosphoenolpyruvate: step 1/7.</text>
</comment>
<reference evidence="11 12" key="1">
    <citation type="submission" date="2019-08" db="EMBL/GenBank/DDBJ databases">
        <title>Bioinformatics analysis of the strain L3 and L5.</title>
        <authorList>
            <person name="Li X."/>
        </authorList>
    </citation>
    <scope>NUCLEOTIDE SEQUENCE [LARGE SCALE GENOMIC DNA]</scope>
    <source>
        <strain evidence="11 12">L3</strain>
    </source>
</reference>
<dbReference type="PANTHER" id="PTHR21225:SF12">
    <property type="entry name" value="PHOSPHO-2-DEHYDRO-3-DEOXYHEPTONATE ALDOLASE, TYROSINE-INHIBITED"/>
    <property type="match status" value="1"/>
</dbReference>
<dbReference type="NCBIfam" id="TIGR00034">
    <property type="entry name" value="aroFGH"/>
    <property type="match status" value="1"/>
</dbReference>
<proteinExistence type="inferred from homology"/>
<dbReference type="EC" id="2.5.1.54" evidence="8"/>
<dbReference type="RefSeq" id="WP_149434493.1">
    <property type="nucleotide sequence ID" value="NZ_VTPX01000002.1"/>
</dbReference>
<comment type="function">
    <text evidence="1 8">Stereospecific condensation of phosphoenolpyruvate (PEP) and D-erythrose-4-phosphate (E4P) giving rise to 3-deoxy-D-arabino-heptulosonate-7-phosphate (DAHP).</text>
</comment>
<organism evidence="11 12">
    <name type="scientific">Salinicola corii</name>
    <dbReference type="NCBI Taxonomy" id="2606937"/>
    <lineage>
        <taxon>Bacteria</taxon>
        <taxon>Pseudomonadati</taxon>
        <taxon>Pseudomonadota</taxon>
        <taxon>Gammaproteobacteria</taxon>
        <taxon>Oceanospirillales</taxon>
        <taxon>Halomonadaceae</taxon>
        <taxon>Salinicola</taxon>
    </lineage>
</organism>
<evidence type="ECO:0000256" key="8">
    <source>
        <dbReference type="PIRNR" id="PIRNR001361"/>
    </source>
</evidence>
<sequence>MDAATSELKPAQSTPASSSSVRALPLPTAQELRQRLPLGPALEARIAASREAIRAIVEGEDDRLLVVTGPCSIHDPVAALEYAERLAALNEALGDRLLLVMRVYVEKPRTTVGWKGLAYDPHLDGSDDMAAGLAMARRLMRDIAELGLPVATELLQPMAASYFDDLLSWVAIGARTTESQIHRELASGLAAAVGFKNGTQGNVDVAIAAMQSAAHSHRHFGVTEDGGPAMIETPGNSATHLVLRGGRDGPNHDAGSVAASRRAMSQAGLEARIMVDCSHANSHKDHRRQTEVLYDVLKQRLAGDRSLIGVMLESHLFEGKQALNPAALRYGVSITDACLGWETTEQLLIRVAAGLGQESEERRPQQS</sequence>
<keyword evidence="5 8" id="KW-0808">Transferase</keyword>
<keyword evidence="4 8" id="KW-0028">Amino-acid biosynthesis</keyword>
<dbReference type="GO" id="GO:0003849">
    <property type="term" value="F:3-deoxy-7-phosphoheptulonate synthase activity"/>
    <property type="evidence" value="ECO:0007669"/>
    <property type="project" value="UniProtKB-EC"/>
</dbReference>
<dbReference type="PANTHER" id="PTHR21225">
    <property type="entry name" value="PHOSPHO-2-DEHYDRO-3-DEOXYHEPTONATE ALDOLASE DAHP SYNTHETASE"/>
    <property type="match status" value="1"/>
</dbReference>
<feature type="compositionally biased region" description="Polar residues" evidence="9">
    <location>
        <begin position="11"/>
        <end position="21"/>
    </location>
</feature>
<dbReference type="Proteomes" id="UP000466024">
    <property type="component" value="Unassembled WGS sequence"/>
</dbReference>
<dbReference type="GO" id="GO:0042802">
    <property type="term" value="F:identical protein binding"/>
    <property type="evidence" value="ECO:0007669"/>
    <property type="project" value="UniProtKB-ARBA"/>
</dbReference>
<dbReference type="UniPathway" id="UPA00053">
    <property type="reaction ID" value="UER00084"/>
</dbReference>
<evidence type="ECO:0000313" key="11">
    <source>
        <dbReference type="EMBL" id="KAA0019901.1"/>
    </source>
</evidence>
<keyword evidence="12" id="KW-1185">Reference proteome</keyword>
<dbReference type="InterPro" id="IPR013785">
    <property type="entry name" value="Aldolase_TIM"/>
</dbReference>
<dbReference type="Gene3D" id="3.20.20.70">
    <property type="entry name" value="Aldolase class I"/>
    <property type="match status" value="1"/>
</dbReference>
<evidence type="ECO:0000256" key="1">
    <source>
        <dbReference type="ARBA" id="ARBA00003726"/>
    </source>
</evidence>
<dbReference type="GO" id="GO:0005737">
    <property type="term" value="C:cytoplasm"/>
    <property type="evidence" value="ECO:0007669"/>
    <property type="project" value="TreeGrafter"/>
</dbReference>
<accession>A0A640WHN0</accession>
<evidence type="ECO:0000256" key="9">
    <source>
        <dbReference type="SAM" id="MobiDB-lite"/>
    </source>
</evidence>
<name>A0A640WHN0_9GAMM</name>
<dbReference type="GO" id="GO:0009423">
    <property type="term" value="P:chorismate biosynthetic process"/>
    <property type="evidence" value="ECO:0007669"/>
    <property type="project" value="UniProtKB-UniPathway"/>
</dbReference>
<comment type="catalytic activity">
    <reaction evidence="7 8">
        <text>D-erythrose 4-phosphate + phosphoenolpyruvate + H2O = 7-phospho-2-dehydro-3-deoxy-D-arabino-heptonate + phosphate</text>
        <dbReference type="Rhea" id="RHEA:14717"/>
        <dbReference type="ChEBI" id="CHEBI:15377"/>
        <dbReference type="ChEBI" id="CHEBI:16897"/>
        <dbReference type="ChEBI" id="CHEBI:43474"/>
        <dbReference type="ChEBI" id="CHEBI:58394"/>
        <dbReference type="ChEBI" id="CHEBI:58702"/>
        <dbReference type="EC" id="2.5.1.54"/>
    </reaction>
</comment>
<comment type="caution">
    <text evidence="11">The sequence shown here is derived from an EMBL/GenBank/DDBJ whole genome shotgun (WGS) entry which is preliminary data.</text>
</comment>
<dbReference type="InterPro" id="IPR006218">
    <property type="entry name" value="DAHP1/KDSA"/>
</dbReference>
<gene>
    <name evidence="11" type="ORF">F0A16_06190</name>
</gene>
<evidence type="ECO:0000256" key="4">
    <source>
        <dbReference type="ARBA" id="ARBA00022605"/>
    </source>
</evidence>
<dbReference type="SUPFAM" id="SSF51569">
    <property type="entry name" value="Aldolase"/>
    <property type="match status" value="1"/>
</dbReference>
<dbReference type="GO" id="GO:0009073">
    <property type="term" value="P:aromatic amino acid family biosynthetic process"/>
    <property type="evidence" value="ECO:0007669"/>
    <property type="project" value="UniProtKB-KW"/>
</dbReference>
<dbReference type="GO" id="GO:0008652">
    <property type="term" value="P:amino acid biosynthetic process"/>
    <property type="evidence" value="ECO:0007669"/>
    <property type="project" value="UniProtKB-KW"/>
</dbReference>
<evidence type="ECO:0000256" key="3">
    <source>
        <dbReference type="ARBA" id="ARBA00007985"/>
    </source>
</evidence>
<feature type="region of interest" description="Disordered" evidence="9">
    <location>
        <begin position="1"/>
        <end position="23"/>
    </location>
</feature>
<evidence type="ECO:0000256" key="7">
    <source>
        <dbReference type="ARBA" id="ARBA00047508"/>
    </source>
</evidence>
<keyword evidence="6 8" id="KW-0057">Aromatic amino acid biosynthesis</keyword>
<evidence type="ECO:0000259" key="10">
    <source>
        <dbReference type="Pfam" id="PF00793"/>
    </source>
</evidence>
<evidence type="ECO:0000256" key="5">
    <source>
        <dbReference type="ARBA" id="ARBA00022679"/>
    </source>
</evidence>
<feature type="domain" description="DAHP synthetase I/KDSA" evidence="10">
    <location>
        <begin position="55"/>
        <end position="347"/>
    </location>
</feature>
<dbReference type="InterPro" id="IPR006219">
    <property type="entry name" value="DAHP_synth_1"/>
</dbReference>
<dbReference type="FunFam" id="3.20.20.70:FF:000005">
    <property type="entry name" value="Phospho-2-dehydro-3-deoxyheptonate aldolase"/>
    <property type="match status" value="1"/>
</dbReference>